<dbReference type="AlphaFoldDB" id="A0A3B1JG20"/>
<organism evidence="1 2">
    <name type="scientific">Astyanax mexicanus</name>
    <name type="common">Blind cave fish</name>
    <name type="synonym">Astyanax fasciatus mexicanus</name>
    <dbReference type="NCBI Taxonomy" id="7994"/>
    <lineage>
        <taxon>Eukaryota</taxon>
        <taxon>Metazoa</taxon>
        <taxon>Chordata</taxon>
        <taxon>Craniata</taxon>
        <taxon>Vertebrata</taxon>
        <taxon>Euteleostomi</taxon>
        <taxon>Actinopterygii</taxon>
        <taxon>Neopterygii</taxon>
        <taxon>Teleostei</taxon>
        <taxon>Ostariophysi</taxon>
        <taxon>Characiformes</taxon>
        <taxon>Characoidei</taxon>
        <taxon>Acestrorhamphidae</taxon>
        <taxon>Acestrorhamphinae</taxon>
        <taxon>Astyanax</taxon>
    </lineage>
</organism>
<reference evidence="1" key="3">
    <citation type="submission" date="2025-08" db="UniProtKB">
        <authorList>
            <consortium name="Ensembl"/>
        </authorList>
    </citation>
    <scope>IDENTIFICATION</scope>
</reference>
<dbReference type="Proteomes" id="UP000018467">
    <property type="component" value="Unassembled WGS sequence"/>
</dbReference>
<reference evidence="2" key="1">
    <citation type="submission" date="2013-03" db="EMBL/GenBank/DDBJ databases">
        <authorList>
            <person name="Jeffery W."/>
            <person name="Warren W."/>
            <person name="Wilson R.K."/>
        </authorList>
    </citation>
    <scope>NUCLEOTIDE SEQUENCE</scope>
    <source>
        <strain evidence="2">female</strain>
    </source>
</reference>
<dbReference type="InParanoid" id="A0A3B1JG20"/>
<dbReference type="Gene3D" id="3.30.70.1820">
    <property type="entry name" value="L1 transposable element, RRM domain"/>
    <property type="match status" value="1"/>
</dbReference>
<protein>
    <recommendedName>
        <fullName evidence="3">L1 transposable element RRM domain-containing protein</fullName>
    </recommendedName>
</protein>
<dbReference type="GeneTree" id="ENSGT01030000234827"/>
<evidence type="ECO:0000313" key="2">
    <source>
        <dbReference type="Proteomes" id="UP000018467"/>
    </source>
</evidence>
<accession>A0A3B1JG20</accession>
<dbReference type="Ensembl" id="ENSAMXT00000052027.1">
    <property type="protein sequence ID" value="ENSAMXP00000040259.1"/>
    <property type="gene ID" value="ENSAMXG00000029902.1"/>
</dbReference>
<evidence type="ECO:0000313" key="1">
    <source>
        <dbReference type="Ensembl" id="ENSAMXP00000040259.1"/>
    </source>
</evidence>
<sequence>AEEENKKFKESCSISKSELDGAIAAAVKMAMAEQRSDLDKIVTTAVKTAIDDMLVPQLASLSSELKHTVVAVTTITSRTENLEKTVERIQSKSAKMTDIEDRNRRSNVRLVGLKESEEGDNCIAFLRANLSKWIPSLAGREIKIERAHRIYSGKNTTHPRTVVFKLLDYTDRQAILKGARAASPVKHGGSSLLFFPDYSHETTRKRKAFADVRKKLDNLGIQSFLLFPATLKITYGGRQILLRSPDEAEKFLLSIQPPTGLIIF</sequence>
<proteinExistence type="predicted"/>
<keyword evidence="2" id="KW-1185">Reference proteome</keyword>
<evidence type="ECO:0008006" key="3">
    <source>
        <dbReference type="Google" id="ProtNLM"/>
    </source>
</evidence>
<reference evidence="1" key="4">
    <citation type="submission" date="2025-09" db="UniProtKB">
        <authorList>
            <consortium name="Ensembl"/>
        </authorList>
    </citation>
    <scope>IDENTIFICATION</scope>
</reference>
<name>A0A3B1JG20_ASTMX</name>
<reference evidence="2" key="2">
    <citation type="journal article" date="2014" name="Nat. Commun.">
        <title>The cavefish genome reveals candidate genes for eye loss.</title>
        <authorList>
            <person name="McGaugh S.E."/>
            <person name="Gross J.B."/>
            <person name="Aken B."/>
            <person name="Blin M."/>
            <person name="Borowsky R."/>
            <person name="Chalopin D."/>
            <person name="Hinaux H."/>
            <person name="Jeffery W.R."/>
            <person name="Keene A."/>
            <person name="Ma L."/>
            <person name="Minx P."/>
            <person name="Murphy D."/>
            <person name="O'Quin K.E."/>
            <person name="Retaux S."/>
            <person name="Rohner N."/>
            <person name="Searle S.M."/>
            <person name="Stahl B.A."/>
            <person name="Tabin C."/>
            <person name="Volff J.N."/>
            <person name="Yoshizawa M."/>
            <person name="Warren W.C."/>
        </authorList>
    </citation>
    <scope>NUCLEOTIDE SEQUENCE [LARGE SCALE GENOMIC DNA]</scope>
    <source>
        <strain evidence="2">female</strain>
    </source>
</reference>
<dbReference type="InterPro" id="IPR004244">
    <property type="entry name" value="Transposase_22"/>
</dbReference>
<dbReference type="STRING" id="7994.ENSAMXP00000040259"/>
<dbReference type="PANTHER" id="PTHR11505">
    <property type="entry name" value="L1 TRANSPOSABLE ELEMENT-RELATED"/>
    <property type="match status" value="1"/>
</dbReference>